<evidence type="ECO:0000313" key="3">
    <source>
        <dbReference type="Proteomes" id="UP000528457"/>
    </source>
</evidence>
<proteinExistence type="predicted"/>
<dbReference type="InParanoid" id="A0A7X0JU38"/>
<organism evidence="2 3">
    <name type="scientific">Pseudoteredinibacter isoporae</name>
    <dbReference type="NCBI Taxonomy" id="570281"/>
    <lineage>
        <taxon>Bacteria</taxon>
        <taxon>Pseudomonadati</taxon>
        <taxon>Pseudomonadota</taxon>
        <taxon>Gammaproteobacteria</taxon>
        <taxon>Cellvibrionales</taxon>
        <taxon>Cellvibrionaceae</taxon>
        <taxon>Pseudoteredinibacter</taxon>
    </lineage>
</organism>
<feature type="chain" id="PRO_5031184805" evidence="1">
    <location>
        <begin position="25"/>
        <end position="137"/>
    </location>
</feature>
<keyword evidence="3" id="KW-1185">Reference proteome</keyword>
<evidence type="ECO:0000256" key="1">
    <source>
        <dbReference type="SAM" id="SignalP"/>
    </source>
</evidence>
<dbReference type="EMBL" id="JACHHT010000002">
    <property type="protein sequence ID" value="MBB6522297.1"/>
    <property type="molecule type" value="Genomic_DNA"/>
</dbReference>
<keyword evidence="1" id="KW-0732">Signal</keyword>
<dbReference type="Proteomes" id="UP000528457">
    <property type="component" value="Unassembled WGS sequence"/>
</dbReference>
<comment type="caution">
    <text evidence="2">The sequence shown here is derived from an EMBL/GenBank/DDBJ whole genome shotgun (WGS) entry which is preliminary data.</text>
</comment>
<name>A0A7X0JU38_9GAMM</name>
<protein>
    <submittedName>
        <fullName evidence="2">Uncharacterized protein</fullName>
    </submittedName>
</protein>
<evidence type="ECO:0000313" key="2">
    <source>
        <dbReference type="EMBL" id="MBB6522297.1"/>
    </source>
</evidence>
<gene>
    <name evidence="2" type="ORF">HNR48_002582</name>
</gene>
<accession>A0A7X0JU38</accession>
<dbReference type="AlphaFoldDB" id="A0A7X0JU38"/>
<feature type="signal peptide" evidence="1">
    <location>
        <begin position="1"/>
        <end position="24"/>
    </location>
</feature>
<sequence length="137" mass="16013">MRRQLISYWFLPSLCLCFAASTYAETYSDTWQDEALFSMSNEELQAAAENKRKAEMSHTHQALNYQWMAQHANESGPKRSNKALKKMFKNHFKQYWVESRSKKKSYSSGEKAKTGKTNYGLKMSGDTVKLAFEHRFF</sequence>
<dbReference type="RefSeq" id="WP_166846209.1">
    <property type="nucleotide sequence ID" value="NZ_JAAONY010000002.1"/>
</dbReference>
<reference evidence="2 3" key="1">
    <citation type="submission" date="2020-08" db="EMBL/GenBank/DDBJ databases">
        <title>Genomic Encyclopedia of Type Strains, Phase IV (KMG-IV): sequencing the most valuable type-strain genomes for metagenomic binning, comparative biology and taxonomic classification.</title>
        <authorList>
            <person name="Goeker M."/>
        </authorList>
    </citation>
    <scope>NUCLEOTIDE SEQUENCE [LARGE SCALE GENOMIC DNA]</scope>
    <source>
        <strain evidence="2 3">DSM 22368</strain>
    </source>
</reference>